<evidence type="ECO:0000313" key="2">
    <source>
        <dbReference type="Proteomes" id="UP001224418"/>
    </source>
</evidence>
<gene>
    <name evidence="1" type="ORF">QOZ93_002571</name>
</gene>
<dbReference type="EMBL" id="JAUSWN010000029">
    <property type="protein sequence ID" value="MDQ0480821.1"/>
    <property type="molecule type" value="Genomic_DNA"/>
</dbReference>
<sequence length="37" mass="4268">MPYTKRVDGRTILFTHDNFKVVFDAIMAMITLSYSAN</sequence>
<protein>
    <submittedName>
        <fullName evidence="1">D-aminopeptidase</fullName>
    </submittedName>
</protein>
<keyword evidence="2" id="KW-1185">Reference proteome</keyword>
<proteinExistence type="predicted"/>
<name>A0ABU0JX52_HATLI</name>
<evidence type="ECO:0000313" key="1">
    <source>
        <dbReference type="EMBL" id="MDQ0480821.1"/>
    </source>
</evidence>
<dbReference type="Proteomes" id="UP001224418">
    <property type="component" value="Unassembled WGS sequence"/>
</dbReference>
<accession>A0ABU0JX52</accession>
<organism evidence="1 2">
    <name type="scientific">Hathewaya limosa</name>
    <name type="common">Clostridium limosum</name>
    <dbReference type="NCBI Taxonomy" id="1536"/>
    <lineage>
        <taxon>Bacteria</taxon>
        <taxon>Bacillati</taxon>
        <taxon>Bacillota</taxon>
        <taxon>Clostridia</taxon>
        <taxon>Eubacteriales</taxon>
        <taxon>Clostridiaceae</taxon>
        <taxon>Hathewaya</taxon>
    </lineage>
</organism>
<comment type="caution">
    <text evidence="1">The sequence shown here is derived from an EMBL/GenBank/DDBJ whole genome shotgun (WGS) entry which is preliminary data.</text>
</comment>
<reference evidence="1 2" key="1">
    <citation type="submission" date="2023-07" db="EMBL/GenBank/DDBJ databases">
        <title>Genomic Encyclopedia of Type Strains, Phase IV (KMG-IV): sequencing the most valuable type-strain genomes for metagenomic binning, comparative biology and taxonomic classification.</title>
        <authorList>
            <person name="Goeker M."/>
        </authorList>
    </citation>
    <scope>NUCLEOTIDE SEQUENCE [LARGE SCALE GENOMIC DNA]</scope>
    <source>
        <strain evidence="1 2">DSM 1400</strain>
    </source>
</reference>